<name>A0ABS0B0D4_9BACT</name>
<organism evidence="3 4">
    <name type="scientific">Candidatus Neptunichlamydia vexilliferae</name>
    <dbReference type="NCBI Taxonomy" id="1651774"/>
    <lineage>
        <taxon>Bacteria</taxon>
        <taxon>Pseudomonadati</taxon>
        <taxon>Chlamydiota</taxon>
        <taxon>Chlamydiia</taxon>
        <taxon>Parachlamydiales</taxon>
        <taxon>Simkaniaceae</taxon>
        <taxon>Candidatus Neptunichlamydia</taxon>
    </lineage>
</organism>
<feature type="compositionally biased region" description="Basic and acidic residues" evidence="2">
    <location>
        <begin position="145"/>
        <end position="199"/>
    </location>
</feature>
<gene>
    <name evidence="3" type="ORF">NEPTK9_001371</name>
</gene>
<evidence type="ECO:0000256" key="1">
    <source>
        <dbReference type="SAM" id="Coils"/>
    </source>
</evidence>
<keyword evidence="4" id="KW-1185">Reference proteome</keyword>
<keyword evidence="1" id="KW-0175">Coiled coil</keyword>
<accession>A0ABS0B0D4</accession>
<feature type="compositionally biased region" description="Basic and acidic residues" evidence="2">
    <location>
        <begin position="208"/>
        <end position="223"/>
    </location>
</feature>
<evidence type="ECO:0000313" key="4">
    <source>
        <dbReference type="Proteomes" id="UP001194714"/>
    </source>
</evidence>
<evidence type="ECO:0008006" key="5">
    <source>
        <dbReference type="Google" id="ProtNLM"/>
    </source>
</evidence>
<comment type="caution">
    <text evidence="3">The sequence shown here is derived from an EMBL/GenBank/DDBJ whole genome shotgun (WGS) entry which is preliminary data.</text>
</comment>
<evidence type="ECO:0000313" key="3">
    <source>
        <dbReference type="EMBL" id="MBF5059852.1"/>
    </source>
</evidence>
<dbReference type="RefSeq" id="WP_194848164.1">
    <property type="nucleotide sequence ID" value="NZ_JAAEJV010000045.1"/>
</dbReference>
<feature type="compositionally biased region" description="Basic and acidic residues" evidence="2">
    <location>
        <begin position="325"/>
        <end position="336"/>
    </location>
</feature>
<dbReference type="Proteomes" id="UP001194714">
    <property type="component" value="Unassembled WGS sequence"/>
</dbReference>
<proteinExistence type="predicted"/>
<feature type="region of interest" description="Disordered" evidence="2">
    <location>
        <begin position="126"/>
        <end position="224"/>
    </location>
</feature>
<feature type="coiled-coil region" evidence="1">
    <location>
        <begin position="263"/>
        <end position="304"/>
    </location>
</feature>
<feature type="region of interest" description="Disordered" evidence="2">
    <location>
        <begin position="316"/>
        <end position="336"/>
    </location>
</feature>
<feature type="compositionally biased region" description="Acidic residues" evidence="2">
    <location>
        <begin position="130"/>
        <end position="144"/>
    </location>
</feature>
<protein>
    <recommendedName>
        <fullName evidence="5">Myosin heavy chain</fullName>
    </recommendedName>
</protein>
<sequence length="336" mass="39458">MPRGKKLTPTVSEKNKKGEVLEAYYDLLEELKAQKEEAPVKEKQEREKIVEVAKGFSLDEIIKGLAGTKLSISKCLESLETHLLEEYKKFIDLQKSVDVSKKELEELHDIRFQTGSLEALIETQRRFKEETDEEIAEEKESFEEEMARKKAEWKEEKETTEKERAREEEAYLYDRETSRKKEKDAYEEKKQTLEKELQEKVSQTESELEQRERELSQKEKHLEGLTAQVEGFPEKLDEAVEKTRTQVQEEVQKQYQFEIELSKKEADGQKTLYEQKIASLQLKIKEQHELIKQLTERVDESGRQVQDIAVKAVESASQTKALETQWERTRQAAPKE</sequence>
<reference evidence="3 4" key="1">
    <citation type="submission" date="2020-01" db="EMBL/GenBank/DDBJ databases">
        <title>Draft genome sequence of Cand. Neptunochlamydia vexilliferae K9.</title>
        <authorList>
            <person name="Schulz F."/>
            <person name="Koestlbacher S."/>
            <person name="Wascher F."/>
            <person name="Pizzetti I."/>
            <person name="Horn M."/>
        </authorList>
    </citation>
    <scope>NUCLEOTIDE SEQUENCE [LARGE SCALE GENOMIC DNA]</scope>
    <source>
        <strain evidence="3 4">K9</strain>
    </source>
</reference>
<dbReference type="EMBL" id="JAAEJV010000045">
    <property type="protein sequence ID" value="MBF5059852.1"/>
    <property type="molecule type" value="Genomic_DNA"/>
</dbReference>
<evidence type="ECO:0000256" key="2">
    <source>
        <dbReference type="SAM" id="MobiDB-lite"/>
    </source>
</evidence>